<organism evidence="2 3">
    <name type="scientific">Artemisia annua</name>
    <name type="common">Sweet wormwood</name>
    <dbReference type="NCBI Taxonomy" id="35608"/>
    <lineage>
        <taxon>Eukaryota</taxon>
        <taxon>Viridiplantae</taxon>
        <taxon>Streptophyta</taxon>
        <taxon>Embryophyta</taxon>
        <taxon>Tracheophyta</taxon>
        <taxon>Spermatophyta</taxon>
        <taxon>Magnoliopsida</taxon>
        <taxon>eudicotyledons</taxon>
        <taxon>Gunneridae</taxon>
        <taxon>Pentapetalae</taxon>
        <taxon>asterids</taxon>
        <taxon>campanulids</taxon>
        <taxon>Asterales</taxon>
        <taxon>Asteraceae</taxon>
        <taxon>Asteroideae</taxon>
        <taxon>Anthemideae</taxon>
        <taxon>Artemisiinae</taxon>
        <taxon>Artemisia</taxon>
    </lineage>
</organism>
<accession>A0A2U1LZS4</accession>
<evidence type="ECO:0000256" key="1">
    <source>
        <dbReference type="SAM" id="MobiDB-lite"/>
    </source>
</evidence>
<proteinExistence type="predicted"/>
<feature type="compositionally biased region" description="Basic residues" evidence="1">
    <location>
        <begin position="109"/>
        <end position="122"/>
    </location>
</feature>
<name>A0A2U1LZS4_ARTAN</name>
<feature type="compositionally biased region" description="Basic and acidic residues" evidence="1">
    <location>
        <begin position="14"/>
        <end position="30"/>
    </location>
</feature>
<sequence length="139" mass="16034">MNTLAKNDGGYTADFERARRERNEAERNQRSEEVKILVGRNRGKEKRVDDVEKVINTLPFLKTSTKTKKAAEAHVVDVEEMESQQDIDDNKKKKRYRIKEEAPPSPPKVKGRYKKSVGKKTMKQATKPATTSKRFTRGR</sequence>
<protein>
    <submittedName>
        <fullName evidence="2">Uncharacterized protein</fullName>
    </submittedName>
</protein>
<evidence type="ECO:0000313" key="2">
    <source>
        <dbReference type="EMBL" id="PWA54499.1"/>
    </source>
</evidence>
<feature type="compositionally biased region" description="Polar residues" evidence="1">
    <location>
        <begin position="123"/>
        <end position="133"/>
    </location>
</feature>
<comment type="caution">
    <text evidence="2">The sequence shown here is derived from an EMBL/GenBank/DDBJ whole genome shotgun (WGS) entry which is preliminary data.</text>
</comment>
<dbReference type="EMBL" id="PKPP01007053">
    <property type="protein sequence ID" value="PWA54499.1"/>
    <property type="molecule type" value="Genomic_DNA"/>
</dbReference>
<dbReference type="STRING" id="35608.A0A2U1LZS4"/>
<dbReference type="AlphaFoldDB" id="A0A2U1LZS4"/>
<reference evidence="2 3" key="1">
    <citation type="journal article" date="2018" name="Mol. Plant">
        <title>The genome of Artemisia annua provides insight into the evolution of Asteraceae family and artemisinin biosynthesis.</title>
        <authorList>
            <person name="Shen Q."/>
            <person name="Zhang L."/>
            <person name="Liao Z."/>
            <person name="Wang S."/>
            <person name="Yan T."/>
            <person name="Shi P."/>
            <person name="Liu M."/>
            <person name="Fu X."/>
            <person name="Pan Q."/>
            <person name="Wang Y."/>
            <person name="Lv Z."/>
            <person name="Lu X."/>
            <person name="Zhang F."/>
            <person name="Jiang W."/>
            <person name="Ma Y."/>
            <person name="Chen M."/>
            <person name="Hao X."/>
            <person name="Li L."/>
            <person name="Tang Y."/>
            <person name="Lv G."/>
            <person name="Zhou Y."/>
            <person name="Sun X."/>
            <person name="Brodelius P.E."/>
            <person name="Rose J.K.C."/>
            <person name="Tang K."/>
        </authorList>
    </citation>
    <scope>NUCLEOTIDE SEQUENCE [LARGE SCALE GENOMIC DNA]</scope>
    <source>
        <strain evidence="3">cv. Huhao1</strain>
        <tissue evidence="2">Leaf</tissue>
    </source>
</reference>
<feature type="region of interest" description="Disordered" evidence="1">
    <location>
        <begin position="80"/>
        <end position="139"/>
    </location>
</feature>
<dbReference type="Proteomes" id="UP000245207">
    <property type="component" value="Unassembled WGS sequence"/>
</dbReference>
<keyword evidence="3" id="KW-1185">Reference proteome</keyword>
<gene>
    <name evidence="2" type="ORF">CTI12_AA433270</name>
</gene>
<evidence type="ECO:0000313" key="3">
    <source>
        <dbReference type="Proteomes" id="UP000245207"/>
    </source>
</evidence>
<feature type="region of interest" description="Disordered" evidence="1">
    <location>
        <begin position="1"/>
        <end position="30"/>
    </location>
</feature>